<accession>A0ABV7UQM8</accession>
<dbReference type="EMBL" id="JBHRYF010000001">
    <property type="protein sequence ID" value="MFC3658945.1"/>
    <property type="molecule type" value="Genomic_DNA"/>
</dbReference>
<gene>
    <name evidence="4" type="ORF">ACFOM9_02480</name>
</gene>
<dbReference type="InterPro" id="IPR059052">
    <property type="entry name" value="HH_YbhG-like"/>
</dbReference>
<dbReference type="Pfam" id="PF25881">
    <property type="entry name" value="HH_YBHG"/>
    <property type="match status" value="1"/>
</dbReference>
<dbReference type="Gene3D" id="2.40.50.100">
    <property type="match status" value="1"/>
</dbReference>
<evidence type="ECO:0000256" key="1">
    <source>
        <dbReference type="ARBA" id="ARBA00004196"/>
    </source>
</evidence>
<name>A0ABV7UQM8_9GAMM</name>
<organism evidence="4 5">
    <name type="scientific">Luteimonas notoginsengisoli</name>
    <dbReference type="NCBI Taxonomy" id="1578200"/>
    <lineage>
        <taxon>Bacteria</taxon>
        <taxon>Pseudomonadati</taxon>
        <taxon>Pseudomonadota</taxon>
        <taxon>Gammaproteobacteria</taxon>
        <taxon>Lysobacterales</taxon>
        <taxon>Lysobacteraceae</taxon>
        <taxon>Luteimonas</taxon>
    </lineage>
</organism>
<comment type="subcellular location">
    <subcellularLocation>
        <location evidence="1">Cell envelope</location>
    </subcellularLocation>
</comment>
<protein>
    <submittedName>
        <fullName evidence="4">HlyD family secretion protein</fullName>
    </submittedName>
</protein>
<evidence type="ECO:0000259" key="3">
    <source>
        <dbReference type="Pfam" id="PF25881"/>
    </source>
</evidence>
<dbReference type="Proteomes" id="UP001595724">
    <property type="component" value="Unassembled WGS sequence"/>
</dbReference>
<proteinExistence type="predicted"/>
<sequence>MNTRGNRHLLPLAVALLFSGCGEDPPQALGTLEFDRVTLPAPVAERIVSIEVREGQRVEAGARLLTLERTRTGAQAQAAVAQSQRQREALAELQAGPRAEDIAQARAGLAAAQAQARDASAYYARLQPLGKRQLVAAAEVDRARAAAGNAQAQVRGAQAALDELRHGTRPEQLAQGEAALRAAQAQAEAEQAVLQKLDLVAPRSGRIDSIPYKLGDQAPVGAPLVVMLVGDAPFARVYVPEPIRADVSVGQRTRVFVGAGDGGDERSYEGTVRMIRSEPTFTPYYALTGSDAARLSYLAEVQLSPGVDLPAGLPARVEFAPAPRGPKGGP</sequence>
<dbReference type="PANTHER" id="PTHR32347">
    <property type="entry name" value="EFFLUX SYSTEM COMPONENT YKNX-RELATED"/>
    <property type="match status" value="1"/>
</dbReference>
<comment type="caution">
    <text evidence="4">The sequence shown here is derived from an EMBL/GenBank/DDBJ whole genome shotgun (WGS) entry which is preliminary data.</text>
</comment>
<reference evidence="5" key="1">
    <citation type="journal article" date="2019" name="Int. J. Syst. Evol. Microbiol.">
        <title>The Global Catalogue of Microorganisms (GCM) 10K type strain sequencing project: providing services to taxonomists for standard genome sequencing and annotation.</title>
        <authorList>
            <consortium name="The Broad Institute Genomics Platform"/>
            <consortium name="The Broad Institute Genome Sequencing Center for Infectious Disease"/>
            <person name="Wu L."/>
            <person name="Ma J."/>
        </authorList>
    </citation>
    <scope>NUCLEOTIDE SEQUENCE [LARGE SCALE GENOMIC DNA]</scope>
    <source>
        <strain evidence="5">KCTC 42211</strain>
    </source>
</reference>
<dbReference type="PROSITE" id="PS51257">
    <property type="entry name" value="PROKAR_LIPOPROTEIN"/>
    <property type="match status" value="1"/>
</dbReference>
<keyword evidence="5" id="KW-1185">Reference proteome</keyword>
<evidence type="ECO:0000313" key="4">
    <source>
        <dbReference type="EMBL" id="MFC3658945.1"/>
    </source>
</evidence>
<feature type="domain" description="YbhG-like alpha-helical hairpin" evidence="3">
    <location>
        <begin position="75"/>
        <end position="187"/>
    </location>
</feature>
<dbReference type="RefSeq" id="WP_386705855.1">
    <property type="nucleotide sequence ID" value="NZ_JBHRYF010000001.1"/>
</dbReference>
<evidence type="ECO:0000313" key="5">
    <source>
        <dbReference type="Proteomes" id="UP001595724"/>
    </source>
</evidence>
<dbReference type="Gene3D" id="1.10.287.470">
    <property type="entry name" value="Helix hairpin bin"/>
    <property type="match status" value="1"/>
</dbReference>
<evidence type="ECO:0000256" key="2">
    <source>
        <dbReference type="ARBA" id="ARBA00023054"/>
    </source>
</evidence>
<keyword evidence="2" id="KW-0175">Coiled coil</keyword>
<dbReference type="PANTHER" id="PTHR32347:SF29">
    <property type="entry name" value="UPF0194 MEMBRANE PROTEIN YBHG"/>
    <property type="match status" value="1"/>
</dbReference>
<dbReference type="InterPro" id="IPR050465">
    <property type="entry name" value="UPF0194_transport"/>
</dbReference>